<keyword evidence="3" id="KW-1185">Reference proteome</keyword>
<protein>
    <submittedName>
        <fullName evidence="2">Uncharacterized protein</fullName>
    </submittedName>
</protein>
<evidence type="ECO:0000313" key="3">
    <source>
        <dbReference type="Proteomes" id="UP000650467"/>
    </source>
</evidence>
<dbReference type="Proteomes" id="UP000650467">
    <property type="component" value="Unassembled WGS sequence"/>
</dbReference>
<feature type="compositionally biased region" description="Gly residues" evidence="1">
    <location>
        <begin position="106"/>
        <end position="115"/>
    </location>
</feature>
<reference evidence="2" key="1">
    <citation type="journal article" date="2020" name="bioRxiv">
        <title>Comparative genomics of Chlamydomonas.</title>
        <authorList>
            <person name="Craig R.J."/>
            <person name="Hasan A.R."/>
            <person name="Ness R.W."/>
            <person name="Keightley P.D."/>
        </authorList>
    </citation>
    <scope>NUCLEOTIDE SEQUENCE</scope>
    <source>
        <strain evidence="2">SAG 7.73</strain>
    </source>
</reference>
<gene>
    <name evidence="2" type="ORF">HXX76_013678</name>
</gene>
<comment type="caution">
    <text evidence="2">The sequence shown here is derived from an EMBL/GenBank/DDBJ whole genome shotgun (WGS) entry which is preliminary data.</text>
</comment>
<dbReference type="EMBL" id="JAEHOC010000055">
    <property type="protein sequence ID" value="KAG2425468.1"/>
    <property type="molecule type" value="Genomic_DNA"/>
</dbReference>
<proteinExistence type="predicted"/>
<name>A0A835SDV3_CHLIN</name>
<feature type="compositionally biased region" description="Low complexity" evidence="1">
    <location>
        <begin position="185"/>
        <end position="201"/>
    </location>
</feature>
<evidence type="ECO:0000313" key="2">
    <source>
        <dbReference type="EMBL" id="KAG2425468.1"/>
    </source>
</evidence>
<feature type="region of interest" description="Disordered" evidence="1">
    <location>
        <begin position="181"/>
        <end position="221"/>
    </location>
</feature>
<organism evidence="2 3">
    <name type="scientific">Chlamydomonas incerta</name>
    <dbReference type="NCBI Taxonomy" id="51695"/>
    <lineage>
        <taxon>Eukaryota</taxon>
        <taxon>Viridiplantae</taxon>
        <taxon>Chlorophyta</taxon>
        <taxon>core chlorophytes</taxon>
        <taxon>Chlorophyceae</taxon>
        <taxon>CS clade</taxon>
        <taxon>Chlamydomonadales</taxon>
        <taxon>Chlamydomonadaceae</taxon>
        <taxon>Chlamydomonas</taxon>
    </lineage>
</organism>
<dbReference type="AlphaFoldDB" id="A0A835SDV3"/>
<feature type="region of interest" description="Disordered" evidence="1">
    <location>
        <begin position="84"/>
        <end position="126"/>
    </location>
</feature>
<accession>A0A835SDV3</accession>
<dbReference type="PANTHER" id="PTHR14873:SF1">
    <property type="entry name" value="OS06G0694100 PROTEIN"/>
    <property type="match status" value="1"/>
</dbReference>
<dbReference type="OrthoDB" id="541027at2759"/>
<sequence>MTGVFGSAVAATQPPFHPNFTSNGAQGWGHALWASTTGHGDAREPTRCAFPGAVPAGAAAGGGGGAHSAWRECGGDSGGVGGGGWVAGAAHQQPQPQPPLQAAGVACGGGGGSRGRPGRKPHARPEDLQSRLDALGAQFGRLSAENQFLKSKLKALETVLPWRETSVNFLASVKTSSSSSNGAVQQCPAGLQQQQQQQQTQKHAVAPDLPRPPPSCNGGDRAAAQLTAPLLHAAAQVPGLCGSSTSRLGDAAAGTPAPAAAAAATAATLCPHASAAAPACPPLIVALCPGPDDDEAPDISPAGVEALKRVGVPEFLMLWKHIALQASLLVAGAEAAGPGSAKAARLERYTARLYSYLDKVVRLSPDCWMDSMSVNAETGLRERPSDDYWLAVGRYANLSRQQLQEVAHLAQALDAAVGPVVQERAALAAQLAAHIRHSAMQPTALDATAALTAVDELAEALVRNVALEQRRHDDATDFLWLSTLSAVQGARVVAAAYPFVPDALAIMHACRRLLGSS</sequence>
<feature type="compositionally biased region" description="Low complexity" evidence="1">
    <location>
        <begin position="87"/>
        <end position="105"/>
    </location>
</feature>
<evidence type="ECO:0000256" key="1">
    <source>
        <dbReference type="SAM" id="MobiDB-lite"/>
    </source>
</evidence>
<feature type="region of interest" description="Disordered" evidence="1">
    <location>
        <begin position="58"/>
        <end position="77"/>
    </location>
</feature>
<dbReference type="PANTHER" id="PTHR14873">
    <property type="entry name" value="OS06G0694100 PROTEIN"/>
    <property type="match status" value="1"/>
</dbReference>